<organism evidence="1 2">
    <name type="scientific">Thelephora ganbajun</name>
    <name type="common">Ganba fungus</name>
    <dbReference type="NCBI Taxonomy" id="370292"/>
    <lineage>
        <taxon>Eukaryota</taxon>
        <taxon>Fungi</taxon>
        <taxon>Dikarya</taxon>
        <taxon>Basidiomycota</taxon>
        <taxon>Agaricomycotina</taxon>
        <taxon>Agaricomycetes</taxon>
        <taxon>Thelephorales</taxon>
        <taxon>Thelephoraceae</taxon>
        <taxon>Thelephora</taxon>
    </lineage>
</organism>
<evidence type="ECO:0000313" key="1">
    <source>
        <dbReference type="EMBL" id="KAF9647417.1"/>
    </source>
</evidence>
<dbReference type="Proteomes" id="UP000886501">
    <property type="component" value="Unassembled WGS sequence"/>
</dbReference>
<sequence length="892" mass="97897">MDETDSRTRQKVTLNPTRVLSRSLTNKVLPQLSVAHSLYVVGLYAGKEWVLALDVGVPWLLIRVLALGGLGFVAWEVKNGKLFESRAIEWSVVGMASLFVLLQHASLLAALAVLPPIRVIVLTQYSIVWPKVLTGGSSAKDSFFIVAALLLSLTSDASYSYANLWTVLPGYIALAFHAVASIALEQTQSVFPQSVTPQMITAASALGSCFLAAPLYTFRAFMLESAETPSPPLSSLVVIPLLAASLTYFTPTANNAMKAISAPSQVHALSSLTLLVFIALFGFLAFAEHPTWLDPLFGLLLYIALDPKNIQDKASLTKRSTGSLLRSYLKTILANPESRKIFYFLILNMWFMVIQMLYGVWTNSLGLISDAIHMAFDCMAIAVGLIASVMATWPANERFTYGYGRIETLSGFANGIFLILISIFIVFEAIQRILDPPEMNTSQLLLVSSLGLGVNLFGMFAMGGHHHGHSHSHGGHSHGHGHSHAPPSPKFSEKGDAFVCDDDHGHGHSHDHHDHSRSHSNHSRSHSPTSKLHPHLHSDAHSHSHSHSRDTHSHSHSHSDSHTPPPPSTETSSSRGHLHVPASHNHSYPQSPSRAHSHSPEHSHVDGNHSHSQSHAHKYQTTTNGLTVERSHSRPISPSRKRPVNVPPLDIPPPGEEEDMTHNHHPYNPVIDRARRESEQDTIPSPITPNYQFGRDDHYDKFHHSEKSPNLHDHSHAHDSHEGHSHNMRGVFLHVMADTLGSVGVIISTILIHFYGWTGFDPIASLFIAILIAASVVPLVIDTGRILALDVSEKDATIESALKELGTVEGLASFTYPRFWPKDASSMIGSIHLQLAPSASSHDPHGPHSTTKQTYTNMDRVVERVDYTLRSRIQGLEELTIQVEEGKDAAML</sequence>
<name>A0ACB6ZCX6_THEGA</name>
<accession>A0ACB6ZCX6</accession>
<dbReference type="EMBL" id="MU118034">
    <property type="protein sequence ID" value="KAF9647417.1"/>
    <property type="molecule type" value="Genomic_DNA"/>
</dbReference>
<evidence type="ECO:0000313" key="2">
    <source>
        <dbReference type="Proteomes" id="UP000886501"/>
    </source>
</evidence>
<gene>
    <name evidence="1" type="ORF">BDM02DRAFT_3170117</name>
</gene>
<proteinExistence type="predicted"/>
<reference evidence="1" key="2">
    <citation type="journal article" date="2020" name="Nat. Commun.">
        <title>Large-scale genome sequencing of mycorrhizal fungi provides insights into the early evolution of symbiotic traits.</title>
        <authorList>
            <person name="Miyauchi S."/>
            <person name="Kiss E."/>
            <person name="Kuo A."/>
            <person name="Drula E."/>
            <person name="Kohler A."/>
            <person name="Sanchez-Garcia M."/>
            <person name="Morin E."/>
            <person name="Andreopoulos B."/>
            <person name="Barry K.W."/>
            <person name="Bonito G."/>
            <person name="Buee M."/>
            <person name="Carver A."/>
            <person name="Chen C."/>
            <person name="Cichocki N."/>
            <person name="Clum A."/>
            <person name="Culley D."/>
            <person name="Crous P.W."/>
            <person name="Fauchery L."/>
            <person name="Girlanda M."/>
            <person name="Hayes R.D."/>
            <person name="Keri Z."/>
            <person name="LaButti K."/>
            <person name="Lipzen A."/>
            <person name="Lombard V."/>
            <person name="Magnuson J."/>
            <person name="Maillard F."/>
            <person name="Murat C."/>
            <person name="Nolan M."/>
            <person name="Ohm R.A."/>
            <person name="Pangilinan J."/>
            <person name="Pereira M.F."/>
            <person name="Perotto S."/>
            <person name="Peter M."/>
            <person name="Pfister S."/>
            <person name="Riley R."/>
            <person name="Sitrit Y."/>
            <person name="Stielow J.B."/>
            <person name="Szollosi G."/>
            <person name="Zifcakova L."/>
            <person name="Stursova M."/>
            <person name="Spatafora J.W."/>
            <person name="Tedersoo L."/>
            <person name="Vaario L.M."/>
            <person name="Yamada A."/>
            <person name="Yan M."/>
            <person name="Wang P."/>
            <person name="Xu J."/>
            <person name="Bruns T."/>
            <person name="Baldrian P."/>
            <person name="Vilgalys R."/>
            <person name="Dunand C."/>
            <person name="Henrissat B."/>
            <person name="Grigoriev I.V."/>
            <person name="Hibbett D."/>
            <person name="Nagy L.G."/>
            <person name="Martin F.M."/>
        </authorList>
    </citation>
    <scope>NUCLEOTIDE SEQUENCE</scope>
    <source>
        <strain evidence="1">P2</strain>
    </source>
</reference>
<keyword evidence="2" id="KW-1185">Reference proteome</keyword>
<comment type="caution">
    <text evidence="1">The sequence shown here is derived from an EMBL/GenBank/DDBJ whole genome shotgun (WGS) entry which is preliminary data.</text>
</comment>
<protein>
    <submittedName>
        <fullName evidence="1">Cation efflux protein</fullName>
    </submittedName>
</protein>
<reference evidence="1" key="1">
    <citation type="submission" date="2019-10" db="EMBL/GenBank/DDBJ databases">
        <authorList>
            <consortium name="DOE Joint Genome Institute"/>
            <person name="Kuo A."/>
            <person name="Miyauchi S."/>
            <person name="Kiss E."/>
            <person name="Drula E."/>
            <person name="Kohler A."/>
            <person name="Sanchez-Garcia M."/>
            <person name="Andreopoulos B."/>
            <person name="Barry K.W."/>
            <person name="Bonito G."/>
            <person name="Buee M."/>
            <person name="Carver A."/>
            <person name="Chen C."/>
            <person name="Cichocki N."/>
            <person name="Clum A."/>
            <person name="Culley D."/>
            <person name="Crous P.W."/>
            <person name="Fauchery L."/>
            <person name="Girlanda M."/>
            <person name="Hayes R."/>
            <person name="Keri Z."/>
            <person name="Labutti K."/>
            <person name="Lipzen A."/>
            <person name="Lombard V."/>
            <person name="Magnuson J."/>
            <person name="Maillard F."/>
            <person name="Morin E."/>
            <person name="Murat C."/>
            <person name="Nolan M."/>
            <person name="Ohm R."/>
            <person name="Pangilinan J."/>
            <person name="Pereira M."/>
            <person name="Perotto S."/>
            <person name="Peter M."/>
            <person name="Riley R."/>
            <person name="Sitrit Y."/>
            <person name="Stielow B."/>
            <person name="Szollosi G."/>
            <person name="Zifcakova L."/>
            <person name="Stursova M."/>
            <person name="Spatafora J.W."/>
            <person name="Tedersoo L."/>
            <person name="Vaario L.-M."/>
            <person name="Yamada A."/>
            <person name="Yan M."/>
            <person name="Wang P."/>
            <person name="Xu J."/>
            <person name="Bruns T."/>
            <person name="Baldrian P."/>
            <person name="Vilgalys R."/>
            <person name="Henrissat B."/>
            <person name="Grigoriev I.V."/>
            <person name="Hibbett D."/>
            <person name="Nagy L.G."/>
            <person name="Martin F.M."/>
        </authorList>
    </citation>
    <scope>NUCLEOTIDE SEQUENCE</scope>
    <source>
        <strain evidence="1">P2</strain>
    </source>
</reference>